<dbReference type="PANTHER" id="PTHR11014:SF169">
    <property type="entry name" value="CLAN MH, FAMILY M20, PEPTIDASE T-LIKE METALLOPEPTIDASE"/>
    <property type="match status" value="1"/>
</dbReference>
<keyword evidence="1" id="KW-0464">Manganese</keyword>
<dbReference type="Pfam" id="PF07687">
    <property type="entry name" value="M20_dimer"/>
    <property type="match status" value="1"/>
</dbReference>
<gene>
    <name evidence="3" type="ORF">EK386_11140</name>
</gene>
<proteinExistence type="predicted"/>
<evidence type="ECO:0000313" key="4">
    <source>
        <dbReference type="Proteomes" id="UP000287910"/>
    </source>
</evidence>
<comment type="caution">
    <text evidence="3">The sequence shown here is derived from an EMBL/GenBank/DDBJ whole genome shotgun (WGS) entry which is preliminary data.</text>
</comment>
<feature type="binding site" evidence="1">
    <location>
        <position position="96"/>
    </location>
    <ligand>
        <name>Mn(2+)</name>
        <dbReference type="ChEBI" id="CHEBI:29035"/>
        <label>2</label>
    </ligand>
</feature>
<keyword evidence="4" id="KW-1185">Reference proteome</keyword>
<feature type="domain" description="Peptidase M20 dimerisation" evidence="2">
    <location>
        <begin position="175"/>
        <end position="273"/>
    </location>
</feature>
<dbReference type="AlphaFoldDB" id="A0A3S0RIY1"/>
<dbReference type="InterPro" id="IPR002933">
    <property type="entry name" value="Peptidase_M20"/>
</dbReference>
<dbReference type="NCBIfam" id="TIGR01891">
    <property type="entry name" value="amidohydrolases"/>
    <property type="match status" value="1"/>
</dbReference>
<dbReference type="PIRSF" id="PIRSF005962">
    <property type="entry name" value="Pept_M20D_amidohydro"/>
    <property type="match status" value="1"/>
</dbReference>
<reference evidence="3 4" key="1">
    <citation type="submission" date="2018-12" db="EMBL/GenBank/DDBJ databases">
        <title>Lysinibacillus antri sp. nov., isolated from a cave soil.</title>
        <authorList>
            <person name="Narsing Rao M.P."/>
            <person name="Zhang H."/>
            <person name="Dong Z.-Y."/>
            <person name="Niu X.-K."/>
            <person name="Zhang K."/>
            <person name="Fang B.-Z."/>
            <person name="Kang Y.-Q."/>
            <person name="Xiao M."/>
            <person name="Li W.-J."/>
        </authorList>
    </citation>
    <scope>NUCLEOTIDE SEQUENCE [LARGE SCALE GENOMIC DNA]</scope>
    <source>
        <strain evidence="3 4">SYSU K30002</strain>
    </source>
</reference>
<keyword evidence="3" id="KW-0378">Hydrolase</keyword>
<dbReference type="SUPFAM" id="SSF53187">
    <property type="entry name" value="Zn-dependent exopeptidases"/>
    <property type="match status" value="1"/>
</dbReference>
<sequence length="372" mass="41845">MKVENYQLAVNLRHELHQHPELSNEEVWTKQHLLEFLKTHTTNLEIIDKRNWFYAVYRAGETKPNIAFRADFDALPMDEVIDLPWGSQIPGKAHKCGHDGHSATLAGFALEIDQEGADKNIFFLFQPAEETGDGAIQCVDFIKEEKIDEIFAYHNMSGFPYRAIGIIDGTALCASKGMTIHMKGAPAHASQPEVGINPSFAIANIVKKIPEFTKMEHNKGLVLCTVVQIDVGEKAFGIAASKGTLRMTIRALYENELNRLQENLENFAKAQAEAFGLKVSFSYNDEFPETVNHKESADKIRFVAKSNGKELIELGEAFRGSEDFGHFTKLTRGAYCFIGNGEQYPQVHTDEFDFRDELIEEGVELFKGLVRL</sequence>
<dbReference type="GO" id="GO:0046872">
    <property type="term" value="F:metal ion binding"/>
    <property type="evidence" value="ECO:0007669"/>
    <property type="project" value="UniProtKB-KW"/>
</dbReference>
<organism evidence="3 4">
    <name type="scientific">Lysinibacillus antri</name>
    <dbReference type="NCBI Taxonomy" id="2498145"/>
    <lineage>
        <taxon>Bacteria</taxon>
        <taxon>Bacillati</taxon>
        <taxon>Bacillota</taxon>
        <taxon>Bacilli</taxon>
        <taxon>Bacillales</taxon>
        <taxon>Bacillaceae</taxon>
        <taxon>Lysinibacillus</taxon>
    </lineage>
</organism>
<feature type="binding site" evidence="1">
    <location>
        <position position="130"/>
    </location>
    <ligand>
        <name>Mn(2+)</name>
        <dbReference type="ChEBI" id="CHEBI:29035"/>
        <label>2</label>
    </ligand>
</feature>
<dbReference type="SUPFAM" id="SSF55031">
    <property type="entry name" value="Bacterial exopeptidase dimerisation domain"/>
    <property type="match status" value="1"/>
</dbReference>
<protein>
    <submittedName>
        <fullName evidence="3">Amidohydrolase</fullName>
    </submittedName>
</protein>
<name>A0A3S0RIY1_9BACI</name>
<dbReference type="InterPro" id="IPR036264">
    <property type="entry name" value="Bact_exopeptidase_dim_dom"/>
</dbReference>
<dbReference type="Proteomes" id="UP000287910">
    <property type="component" value="Unassembled WGS sequence"/>
</dbReference>
<dbReference type="Gene3D" id="3.30.70.360">
    <property type="match status" value="1"/>
</dbReference>
<dbReference type="PANTHER" id="PTHR11014">
    <property type="entry name" value="PEPTIDASE M20 FAMILY MEMBER"/>
    <property type="match status" value="1"/>
</dbReference>
<evidence type="ECO:0000313" key="3">
    <source>
        <dbReference type="EMBL" id="RUL51891.1"/>
    </source>
</evidence>
<dbReference type="Gene3D" id="3.40.630.10">
    <property type="entry name" value="Zn peptidases"/>
    <property type="match status" value="1"/>
</dbReference>
<feature type="binding site" evidence="1">
    <location>
        <position position="98"/>
    </location>
    <ligand>
        <name>Mn(2+)</name>
        <dbReference type="ChEBI" id="CHEBI:29035"/>
        <label>2</label>
    </ligand>
</feature>
<dbReference type="EMBL" id="RYYR01000013">
    <property type="protein sequence ID" value="RUL51891.1"/>
    <property type="molecule type" value="Genomic_DNA"/>
</dbReference>
<feature type="binding site" evidence="1">
    <location>
        <position position="154"/>
    </location>
    <ligand>
        <name>Mn(2+)</name>
        <dbReference type="ChEBI" id="CHEBI:29035"/>
        <label>2</label>
    </ligand>
</feature>
<dbReference type="Pfam" id="PF01546">
    <property type="entry name" value="Peptidase_M20"/>
    <property type="match status" value="1"/>
</dbReference>
<feature type="binding site" evidence="1">
    <location>
        <position position="348"/>
    </location>
    <ligand>
        <name>Mn(2+)</name>
        <dbReference type="ChEBI" id="CHEBI:29035"/>
        <label>2</label>
    </ligand>
</feature>
<evidence type="ECO:0000259" key="2">
    <source>
        <dbReference type="Pfam" id="PF07687"/>
    </source>
</evidence>
<comment type="cofactor">
    <cofactor evidence="1">
        <name>Mn(2+)</name>
        <dbReference type="ChEBI" id="CHEBI:29035"/>
    </cofactor>
    <text evidence="1">The Mn(2+) ion enhances activity.</text>
</comment>
<keyword evidence="1" id="KW-0479">Metal-binding</keyword>
<dbReference type="InterPro" id="IPR017439">
    <property type="entry name" value="Amidohydrolase"/>
</dbReference>
<dbReference type="GO" id="GO:0016787">
    <property type="term" value="F:hydrolase activity"/>
    <property type="evidence" value="ECO:0007669"/>
    <property type="project" value="UniProtKB-KW"/>
</dbReference>
<dbReference type="InterPro" id="IPR011650">
    <property type="entry name" value="Peptidase_M20_dimer"/>
</dbReference>
<evidence type="ECO:0000256" key="1">
    <source>
        <dbReference type="PIRSR" id="PIRSR005962-1"/>
    </source>
</evidence>
<accession>A0A3S0RIY1</accession>
<dbReference type="RefSeq" id="WP_126659247.1">
    <property type="nucleotide sequence ID" value="NZ_RYYR01000013.1"/>
</dbReference>